<dbReference type="Proteomes" id="UP000334990">
    <property type="component" value="Unassembled WGS sequence"/>
</dbReference>
<dbReference type="OrthoDB" id="9765610at2"/>
<comment type="caution">
    <text evidence="5">The sequence shown here is derived from an EMBL/GenBank/DDBJ whole genome shotgun (WGS) entry which is preliminary data.</text>
</comment>
<dbReference type="RefSeq" id="WP_155334787.1">
    <property type="nucleotide sequence ID" value="NZ_BAAABN010000078.1"/>
</dbReference>
<dbReference type="SUPFAM" id="SSF48113">
    <property type="entry name" value="Heme-dependent peroxidases"/>
    <property type="match status" value="1"/>
</dbReference>
<protein>
    <recommendedName>
        <fullName evidence="7">Prostaglandin-endoperoxide synthase 2</fullName>
    </recommendedName>
</protein>
<sequence length="515" mass="57752">MKPSARVGRRNYLEFWALTNLAPLWRLIRLVRPLHAAVNRFLVNRLVMKLPVRPNPLSTKARYTSWESLTDRTFDSRHLPPVPPSTSAPAPAEVAELFRRDGRTMNCPRSTVLFAYFAQWFTDGFLRGDMSIPRDPRKNSSNHEIDLNQLYGLTPAVTAALRTGSGGLLKSQVVNGGEFPPYLCELGRIKDEFAPLNVIRFDDIPFGARDALFACGSDRANLHIGFTMLTTLFLREHNRVARLLAERYPGWDDERLFQTSRNILVVLLIKIVLEEYINHITPTLFRVALDPAVSRKAIWTRTNHMAIEFNLLYRWHSLIPSVLLAGGQERPLGDTMAGNRLLPECGIGPLFEDAASQRAGRIGLFNTDPDLLHVEVMSVAEGRAVELASFNDYRAYCGFPRLKSFAEVSADPRVQRGLAALYPSVDDIDFYTGIFAEDPLPGSLLSPVMQRIITVDAFSQAYANPLLSPQVFGPETFSPTGMEIIGATGSLADVLNRNLPEATRRYQARMTHERS</sequence>
<gene>
    <name evidence="5" type="ORF">Acor_03980</name>
</gene>
<keyword evidence="3" id="KW-0560">Oxidoreductase</keyword>
<name>A0A5M3VNH2_9ACTN</name>
<organism evidence="5 6">
    <name type="scientific">Acrocarpospora corrugata</name>
    <dbReference type="NCBI Taxonomy" id="35763"/>
    <lineage>
        <taxon>Bacteria</taxon>
        <taxon>Bacillati</taxon>
        <taxon>Actinomycetota</taxon>
        <taxon>Actinomycetes</taxon>
        <taxon>Streptosporangiales</taxon>
        <taxon>Streptosporangiaceae</taxon>
        <taxon>Acrocarpospora</taxon>
    </lineage>
</organism>
<dbReference type="InterPro" id="IPR019791">
    <property type="entry name" value="Haem_peroxidase_animal"/>
</dbReference>
<dbReference type="CDD" id="cd09816">
    <property type="entry name" value="prostaglandin_endoperoxide_synthase"/>
    <property type="match status" value="1"/>
</dbReference>
<dbReference type="InterPro" id="IPR050783">
    <property type="entry name" value="Oxylipin_biosynth_metab"/>
</dbReference>
<accession>A0A5M3VNH2</accession>
<evidence type="ECO:0000313" key="6">
    <source>
        <dbReference type="Proteomes" id="UP000334990"/>
    </source>
</evidence>
<dbReference type="PANTHER" id="PTHR11903">
    <property type="entry name" value="PROSTAGLANDIN G/H SYNTHASE"/>
    <property type="match status" value="1"/>
</dbReference>
<evidence type="ECO:0008006" key="7">
    <source>
        <dbReference type="Google" id="ProtNLM"/>
    </source>
</evidence>
<dbReference type="GO" id="GO:0004601">
    <property type="term" value="F:peroxidase activity"/>
    <property type="evidence" value="ECO:0007669"/>
    <property type="project" value="InterPro"/>
</dbReference>
<dbReference type="Gene3D" id="1.10.640.10">
    <property type="entry name" value="Haem peroxidase domain superfamily, animal type"/>
    <property type="match status" value="1"/>
</dbReference>
<dbReference type="GO" id="GO:0046872">
    <property type="term" value="F:metal ion binding"/>
    <property type="evidence" value="ECO:0007669"/>
    <property type="project" value="UniProtKB-KW"/>
</dbReference>
<keyword evidence="4" id="KW-0408">Iron</keyword>
<evidence type="ECO:0000256" key="1">
    <source>
        <dbReference type="ARBA" id="ARBA00022723"/>
    </source>
</evidence>
<evidence type="ECO:0000256" key="3">
    <source>
        <dbReference type="ARBA" id="ARBA00023002"/>
    </source>
</evidence>
<dbReference type="GO" id="GO:0005737">
    <property type="term" value="C:cytoplasm"/>
    <property type="evidence" value="ECO:0007669"/>
    <property type="project" value="TreeGrafter"/>
</dbReference>
<dbReference type="GO" id="GO:0016702">
    <property type="term" value="F:oxidoreductase activity, acting on single donors with incorporation of molecular oxygen, incorporation of two atoms of oxygen"/>
    <property type="evidence" value="ECO:0007669"/>
    <property type="project" value="TreeGrafter"/>
</dbReference>
<keyword evidence="2" id="KW-0223">Dioxygenase</keyword>
<dbReference type="InterPro" id="IPR010255">
    <property type="entry name" value="Haem_peroxidase_sf"/>
</dbReference>
<dbReference type="PRINTS" id="PR00457">
    <property type="entry name" value="ANPEROXIDASE"/>
</dbReference>
<evidence type="ECO:0000313" key="5">
    <source>
        <dbReference type="EMBL" id="GER98336.1"/>
    </source>
</evidence>
<dbReference type="EMBL" id="BLAD01000036">
    <property type="protein sequence ID" value="GER98336.1"/>
    <property type="molecule type" value="Genomic_DNA"/>
</dbReference>
<dbReference type="AlphaFoldDB" id="A0A5M3VNH2"/>
<dbReference type="GO" id="GO:0020037">
    <property type="term" value="F:heme binding"/>
    <property type="evidence" value="ECO:0007669"/>
    <property type="project" value="InterPro"/>
</dbReference>
<dbReference type="Pfam" id="PF03098">
    <property type="entry name" value="An_peroxidase"/>
    <property type="match status" value="1"/>
</dbReference>
<dbReference type="PROSITE" id="PS50292">
    <property type="entry name" value="PEROXIDASE_3"/>
    <property type="match status" value="1"/>
</dbReference>
<dbReference type="GO" id="GO:0006631">
    <property type="term" value="P:fatty acid metabolic process"/>
    <property type="evidence" value="ECO:0007669"/>
    <property type="project" value="UniProtKB-ARBA"/>
</dbReference>
<proteinExistence type="predicted"/>
<evidence type="ECO:0000256" key="2">
    <source>
        <dbReference type="ARBA" id="ARBA00022964"/>
    </source>
</evidence>
<keyword evidence="6" id="KW-1185">Reference proteome</keyword>
<dbReference type="GO" id="GO:0006979">
    <property type="term" value="P:response to oxidative stress"/>
    <property type="evidence" value="ECO:0007669"/>
    <property type="project" value="InterPro"/>
</dbReference>
<reference evidence="5 6" key="1">
    <citation type="submission" date="2019-10" db="EMBL/GenBank/DDBJ databases">
        <title>Whole genome shotgun sequence of Acrocarpospora corrugata NBRC 13972.</title>
        <authorList>
            <person name="Ichikawa N."/>
            <person name="Kimura A."/>
            <person name="Kitahashi Y."/>
            <person name="Komaki H."/>
            <person name="Oguchi A."/>
        </authorList>
    </citation>
    <scope>NUCLEOTIDE SEQUENCE [LARGE SCALE GENOMIC DNA]</scope>
    <source>
        <strain evidence="5 6">NBRC 13972</strain>
    </source>
</reference>
<keyword evidence="1" id="KW-0479">Metal-binding</keyword>
<dbReference type="InterPro" id="IPR037120">
    <property type="entry name" value="Haem_peroxidase_sf_animal"/>
</dbReference>
<dbReference type="GO" id="GO:0004666">
    <property type="term" value="F:prostaglandin-endoperoxide synthase activity"/>
    <property type="evidence" value="ECO:0007669"/>
    <property type="project" value="TreeGrafter"/>
</dbReference>
<dbReference type="PANTHER" id="PTHR11903:SF39">
    <property type="entry name" value="PROSTAGLANDIN G_H SYNTHASE 2-LIKE"/>
    <property type="match status" value="1"/>
</dbReference>
<evidence type="ECO:0000256" key="4">
    <source>
        <dbReference type="ARBA" id="ARBA00023004"/>
    </source>
</evidence>